<dbReference type="Gene3D" id="2.60.120.920">
    <property type="match status" value="1"/>
</dbReference>
<keyword evidence="7" id="KW-0175">Coiled coil</keyword>
<keyword evidence="1" id="KW-0399">Innate immunity</keyword>
<dbReference type="InterPro" id="IPR003879">
    <property type="entry name" value="Butyrophylin_SPRY"/>
</dbReference>
<evidence type="ECO:0000256" key="7">
    <source>
        <dbReference type="SAM" id="Coils"/>
    </source>
</evidence>
<feature type="coiled-coil region" evidence="7">
    <location>
        <begin position="219"/>
        <end position="253"/>
    </location>
</feature>
<evidence type="ECO:0000256" key="6">
    <source>
        <dbReference type="PROSITE-ProRule" id="PRU00024"/>
    </source>
</evidence>
<dbReference type="PROSITE" id="PS00518">
    <property type="entry name" value="ZF_RING_1"/>
    <property type="match status" value="1"/>
</dbReference>
<dbReference type="SMART" id="SM00336">
    <property type="entry name" value="BBOX"/>
    <property type="match status" value="1"/>
</dbReference>
<dbReference type="InterPro" id="IPR003877">
    <property type="entry name" value="SPRY_dom"/>
</dbReference>
<dbReference type="InterPro" id="IPR058030">
    <property type="entry name" value="TRIM8/14/16/25/29/45/65_CC"/>
</dbReference>
<dbReference type="Pfam" id="PF25600">
    <property type="entry name" value="TRIM_CC"/>
    <property type="match status" value="1"/>
</dbReference>
<evidence type="ECO:0000256" key="1">
    <source>
        <dbReference type="ARBA" id="ARBA00022588"/>
    </source>
</evidence>
<keyword evidence="5" id="KW-0391">Immunity</keyword>
<evidence type="ECO:0000256" key="8">
    <source>
        <dbReference type="SAM" id="MobiDB-lite"/>
    </source>
</evidence>
<dbReference type="InterPro" id="IPR043136">
    <property type="entry name" value="B30.2/SPRY_sf"/>
</dbReference>
<dbReference type="PROSITE" id="PS50119">
    <property type="entry name" value="ZF_BBOX"/>
    <property type="match status" value="1"/>
</dbReference>
<dbReference type="PROSITE" id="PS50188">
    <property type="entry name" value="B302_SPRY"/>
    <property type="match status" value="1"/>
</dbReference>
<name>A0A3B5QWQ9_XIPMA</name>
<dbReference type="KEGG" id="xma:102222684"/>
<evidence type="ECO:0000313" key="12">
    <source>
        <dbReference type="Ensembl" id="ENSXMAP00000035302.1"/>
    </source>
</evidence>
<dbReference type="InParanoid" id="A0A3B5QWQ9"/>
<dbReference type="GeneID" id="102222684"/>
<reference evidence="12" key="4">
    <citation type="submission" date="2025-09" db="UniProtKB">
        <authorList>
            <consortium name="Ensembl"/>
        </authorList>
    </citation>
    <scope>IDENTIFICATION</scope>
    <source>
        <strain evidence="12">JP 163 A</strain>
    </source>
</reference>
<reference evidence="13" key="1">
    <citation type="submission" date="2012-01" db="EMBL/GenBank/DDBJ databases">
        <authorList>
            <person name="Walter R."/>
            <person name="Schartl M."/>
            <person name="Warren W."/>
        </authorList>
    </citation>
    <scope>NUCLEOTIDE SEQUENCE [LARGE SCALE GENOMIC DNA]</scope>
    <source>
        <strain evidence="13">JP 163 A</strain>
    </source>
</reference>
<dbReference type="InterPro" id="IPR001870">
    <property type="entry name" value="B30.2/SPRY"/>
</dbReference>
<keyword evidence="13" id="KW-1185">Reference proteome</keyword>
<feature type="region of interest" description="Disordered" evidence="8">
    <location>
        <begin position="76"/>
        <end position="101"/>
    </location>
</feature>
<feature type="domain" description="RING-type" evidence="9">
    <location>
        <begin position="15"/>
        <end position="55"/>
    </location>
</feature>
<evidence type="ECO:0000259" key="9">
    <source>
        <dbReference type="PROSITE" id="PS50089"/>
    </source>
</evidence>
<dbReference type="Pfam" id="PF00643">
    <property type="entry name" value="zf-B_box"/>
    <property type="match status" value="1"/>
</dbReference>
<dbReference type="InterPro" id="IPR017907">
    <property type="entry name" value="Znf_RING_CS"/>
</dbReference>
<dbReference type="Gene3D" id="3.30.40.10">
    <property type="entry name" value="Zinc/RING finger domain, C3HC4 (zinc finger)"/>
    <property type="match status" value="1"/>
</dbReference>
<evidence type="ECO:0000256" key="2">
    <source>
        <dbReference type="ARBA" id="ARBA00022723"/>
    </source>
</evidence>
<evidence type="ECO:0000259" key="10">
    <source>
        <dbReference type="PROSITE" id="PS50119"/>
    </source>
</evidence>
<sequence length="549" mass="63313">MAEPHIPVSINHLSCPICTNLLRSPTTIPCGHNFCRDCIEGCWGAEQRDVSCPECLQTFPSRPCLIRNTTLAEMVRDTETGPNRKRKEEESAEAQLKRGRSSAGMSGNTLCWRHNKPLDVYCYTDWKIICADCAAARHSGHTFGLVMKERERKQNELKILQTKLRETLQEQQKQQQNMKKKFNQIEKEAKKTKDDCETVIVEVIDCIQRHCLSVRKLVEDQAKAAAAQINVALEDLEMKIEEKKKMHDELNLLAQSDNSVVFLQEWPSMQSHCEKVLLLSCNESSEDQRSQFEVTKRAIEQIGRKLEDFCHQQFASISQICKDDQEEPVRERNMEDQQQQWESSDAWTGEGCKENVEPTTREDFLQYACDLSLDPKTAHKDLIISAEDKKVMRLSGDRYQTPASLHPGRFIHRYQLLCREGLQAERCYYEVELEGDKAEIALAYKGIDKKSSMKKSAFGANENSWSLDVSQSYSVSHRSNSVELTQERRGKKIGVYLKFKEGTLSFYEVSDSMKFLYKVETQFTEPLYPGFWLDNKCSIRICDLKQHKQ</sequence>
<dbReference type="SMART" id="SM00184">
    <property type="entry name" value="RING"/>
    <property type="match status" value="1"/>
</dbReference>
<feature type="coiled-coil region" evidence="7">
    <location>
        <begin position="150"/>
        <end position="195"/>
    </location>
</feature>
<feature type="domain" description="B30.2/SPRY" evidence="11">
    <location>
        <begin position="351"/>
        <end position="548"/>
    </location>
</feature>
<dbReference type="InterPro" id="IPR000315">
    <property type="entry name" value="Znf_B-box"/>
</dbReference>
<evidence type="ECO:0000256" key="4">
    <source>
        <dbReference type="ARBA" id="ARBA00022833"/>
    </source>
</evidence>
<dbReference type="PANTHER" id="PTHR25465">
    <property type="entry name" value="B-BOX DOMAIN CONTAINING"/>
    <property type="match status" value="1"/>
</dbReference>
<protein>
    <submittedName>
        <fullName evidence="12">Tripartite motif-containing protein 16-like protein</fullName>
    </submittedName>
</protein>
<reference evidence="12" key="3">
    <citation type="submission" date="2025-08" db="UniProtKB">
        <authorList>
            <consortium name="Ensembl"/>
        </authorList>
    </citation>
    <scope>IDENTIFICATION</scope>
    <source>
        <strain evidence="12">JP 163 A</strain>
    </source>
</reference>
<dbReference type="InterPro" id="IPR013320">
    <property type="entry name" value="ConA-like_dom_sf"/>
</dbReference>
<dbReference type="GeneTree" id="ENSGT01150000286899"/>
<dbReference type="OrthoDB" id="426657at2759"/>
<dbReference type="Proteomes" id="UP000002852">
    <property type="component" value="Unassembled WGS sequence"/>
</dbReference>
<dbReference type="CDD" id="cd16040">
    <property type="entry name" value="SPRY_PRY_SNTX"/>
    <property type="match status" value="1"/>
</dbReference>
<dbReference type="InterPro" id="IPR013083">
    <property type="entry name" value="Znf_RING/FYVE/PHD"/>
</dbReference>
<keyword evidence="4" id="KW-0862">Zinc</keyword>
<keyword evidence="2" id="KW-0479">Metal-binding</keyword>
<evidence type="ECO:0000256" key="3">
    <source>
        <dbReference type="ARBA" id="ARBA00022771"/>
    </source>
</evidence>
<dbReference type="SUPFAM" id="SSF57850">
    <property type="entry name" value="RING/U-box"/>
    <property type="match status" value="1"/>
</dbReference>
<dbReference type="GO" id="GO:0008270">
    <property type="term" value="F:zinc ion binding"/>
    <property type="evidence" value="ECO:0007669"/>
    <property type="project" value="UniProtKB-KW"/>
</dbReference>
<dbReference type="InterPro" id="IPR051051">
    <property type="entry name" value="E3_ubiq-ligase_TRIM/RNF"/>
</dbReference>
<feature type="domain" description="B box-type" evidence="10">
    <location>
        <begin position="106"/>
        <end position="146"/>
    </location>
</feature>
<accession>A0A3B5QWQ9</accession>
<dbReference type="PANTHER" id="PTHR25465:SF5">
    <property type="entry name" value="E3 UBIQUITIN_ISG15 LIGASE TRIM25-RELATED"/>
    <property type="match status" value="1"/>
</dbReference>
<dbReference type="PRINTS" id="PR01407">
    <property type="entry name" value="BUTYPHLNCDUF"/>
</dbReference>
<dbReference type="SUPFAM" id="SSF57845">
    <property type="entry name" value="B-box zinc-binding domain"/>
    <property type="match status" value="1"/>
</dbReference>
<dbReference type="OMA" id="DSMKFLY"/>
<evidence type="ECO:0000256" key="5">
    <source>
        <dbReference type="ARBA" id="ARBA00022859"/>
    </source>
</evidence>
<keyword evidence="3 6" id="KW-0863">Zinc-finger</keyword>
<dbReference type="GO" id="GO:0045087">
    <property type="term" value="P:innate immune response"/>
    <property type="evidence" value="ECO:0007669"/>
    <property type="project" value="UniProtKB-KW"/>
</dbReference>
<evidence type="ECO:0000313" key="13">
    <source>
        <dbReference type="Proteomes" id="UP000002852"/>
    </source>
</evidence>
<organism evidence="12 13">
    <name type="scientific">Xiphophorus maculatus</name>
    <name type="common">Southern platyfish</name>
    <name type="synonym">Platypoecilus maculatus</name>
    <dbReference type="NCBI Taxonomy" id="8083"/>
    <lineage>
        <taxon>Eukaryota</taxon>
        <taxon>Metazoa</taxon>
        <taxon>Chordata</taxon>
        <taxon>Craniata</taxon>
        <taxon>Vertebrata</taxon>
        <taxon>Euteleostomi</taxon>
        <taxon>Actinopterygii</taxon>
        <taxon>Neopterygii</taxon>
        <taxon>Teleostei</taxon>
        <taxon>Neoteleostei</taxon>
        <taxon>Acanthomorphata</taxon>
        <taxon>Ovalentaria</taxon>
        <taxon>Atherinomorphae</taxon>
        <taxon>Cyprinodontiformes</taxon>
        <taxon>Poeciliidae</taxon>
        <taxon>Poeciliinae</taxon>
        <taxon>Xiphophorus</taxon>
    </lineage>
</organism>
<dbReference type="Pfam" id="PF00622">
    <property type="entry name" value="SPRY"/>
    <property type="match status" value="1"/>
</dbReference>
<dbReference type="PROSITE" id="PS50089">
    <property type="entry name" value="ZF_RING_2"/>
    <property type="match status" value="1"/>
</dbReference>
<dbReference type="CDD" id="cd19769">
    <property type="entry name" value="Bbox2_TRIM16-like"/>
    <property type="match status" value="1"/>
</dbReference>
<dbReference type="SUPFAM" id="SSF49899">
    <property type="entry name" value="Concanavalin A-like lectins/glucanases"/>
    <property type="match status" value="1"/>
</dbReference>
<evidence type="ECO:0000259" key="11">
    <source>
        <dbReference type="PROSITE" id="PS50188"/>
    </source>
</evidence>
<dbReference type="Pfam" id="PF15227">
    <property type="entry name" value="zf-C3HC4_4"/>
    <property type="match status" value="1"/>
</dbReference>
<dbReference type="Gene3D" id="3.30.160.60">
    <property type="entry name" value="Classic Zinc Finger"/>
    <property type="match status" value="1"/>
</dbReference>
<dbReference type="Pfam" id="PF13765">
    <property type="entry name" value="PRY"/>
    <property type="match status" value="1"/>
</dbReference>
<dbReference type="RefSeq" id="XP_023181465.1">
    <property type="nucleotide sequence ID" value="XM_023325697.1"/>
</dbReference>
<dbReference type="SMART" id="SM00449">
    <property type="entry name" value="SPRY"/>
    <property type="match status" value="1"/>
</dbReference>
<dbReference type="InterPro" id="IPR006574">
    <property type="entry name" value="PRY"/>
</dbReference>
<dbReference type="Ensembl" id="ENSXMAT00000039535.1">
    <property type="protein sequence ID" value="ENSXMAP00000035302.1"/>
    <property type="gene ID" value="ENSXMAG00000029219.1"/>
</dbReference>
<dbReference type="SMART" id="SM00589">
    <property type="entry name" value="PRY"/>
    <property type="match status" value="1"/>
</dbReference>
<reference evidence="13" key="2">
    <citation type="journal article" date="2013" name="Nat. Genet.">
        <title>The genome of the platyfish, Xiphophorus maculatus, provides insights into evolutionary adaptation and several complex traits.</title>
        <authorList>
            <person name="Schartl M."/>
            <person name="Walter R.B."/>
            <person name="Shen Y."/>
            <person name="Garcia T."/>
            <person name="Catchen J."/>
            <person name="Amores A."/>
            <person name="Braasch I."/>
            <person name="Chalopin D."/>
            <person name="Volff J.N."/>
            <person name="Lesch K.P."/>
            <person name="Bisazza A."/>
            <person name="Minx P."/>
            <person name="Hillier L."/>
            <person name="Wilson R.K."/>
            <person name="Fuerstenberg S."/>
            <person name="Boore J."/>
            <person name="Searle S."/>
            <person name="Postlethwait J.H."/>
            <person name="Warren W.C."/>
        </authorList>
    </citation>
    <scope>NUCLEOTIDE SEQUENCE [LARGE SCALE GENOMIC DNA]</scope>
    <source>
        <strain evidence="13">JP 163 A</strain>
    </source>
</reference>
<dbReference type="AlphaFoldDB" id="A0A3B5QWQ9"/>
<dbReference type="InterPro" id="IPR001841">
    <property type="entry name" value="Znf_RING"/>
</dbReference>
<proteinExistence type="predicted"/>
<dbReference type="GO" id="GO:0005737">
    <property type="term" value="C:cytoplasm"/>
    <property type="evidence" value="ECO:0007669"/>
    <property type="project" value="UniProtKB-ARBA"/>
</dbReference>